<dbReference type="PANTHER" id="PTHR16320:SF23">
    <property type="entry name" value="SPHINGOMYELINASE C 1"/>
    <property type="match status" value="1"/>
</dbReference>
<accession>A0A5S9QXV7</accession>
<dbReference type="Proteomes" id="UP000441399">
    <property type="component" value="Unassembled WGS sequence"/>
</dbReference>
<dbReference type="GO" id="GO:0005737">
    <property type="term" value="C:cytoplasm"/>
    <property type="evidence" value="ECO:0007669"/>
    <property type="project" value="UniProtKB-SubCell"/>
</dbReference>
<sequence length="568" mass="61570">MRRTLPLFAMLTLASATGYGMSHPPQELDTDIVFTNSTSDTLAVTISGDAGHEQKVTSIAPLATATLASIERVEGISATLNIELSSDNYSIELTQKTQGIDLAFGLEAGDLSVSPQSKADIQRFEAELAGRSNQLGFNADQLGAGGKLTYVLQQADGKPELGPANAFQVLSYNVWATTIFGSKKVDTRLQEMPPVMAGYDALVLTEMFDTIPVNKLLGQLRDEYAYQTGEIFKLGKILPSGTRIVSRWPIVSEQHLKYADCDGIQCAATRGVIYAKINKQGNIYHLFATHTQSSDDTPNRDARLAQLEEMGEFILTMNLPADEPVIMAGDFNVNKIGLPADRDLMESLLRATEPENRGHNLSFDSNTNAWAENPYLEYLDYTLTGNDGAQPASGYQEIFAPRSLIDALWGIWDLSDHYAARGVFTYGSEPSPLRPEFPYFGDVVHFKTNDGHFMRAMSGGGSFISAGSSQIGTWESFILQPAANGRVAIQARDGHYVRLDSYLLGTLKAEAHEISASAMFELVELGNGSVAIKADNGKYLRADFGGGAGLSAGSKSVGDNQTFVIIRP</sequence>
<reference evidence="8 9" key="1">
    <citation type="submission" date="2019-11" db="EMBL/GenBank/DDBJ databases">
        <authorList>
            <person name="Holert J."/>
        </authorList>
    </citation>
    <scope>NUCLEOTIDE SEQUENCE [LARGE SCALE GENOMIC DNA]</scope>
    <source>
        <strain evidence="8">SB11_3</strain>
    </source>
</reference>
<feature type="domain" description="Endonuclease/exonuclease/phosphatase" evidence="6">
    <location>
        <begin position="170"/>
        <end position="417"/>
    </location>
</feature>
<keyword evidence="3" id="KW-0732">Signal</keyword>
<comment type="subcellular location">
    <subcellularLocation>
        <location evidence="1">Cytoplasm</location>
    </subcellularLocation>
</comment>
<dbReference type="Gene3D" id="2.80.10.50">
    <property type="match status" value="1"/>
</dbReference>
<dbReference type="Pfam" id="PF03372">
    <property type="entry name" value="Exo_endo_phos"/>
    <property type="match status" value="1"/>
</dbReference>
<dbReference type="InterPro" id="IPR036691">
    <property type="entry name" value="Endo/exonu/phosph_ase_sf"/>
</dbReference>
<dbReference type="CDD" id="cd09078">
    <property type="entry name" value="nSMase"/>
    <property type="match status" value="1"/>
</dbReference>
<keyword evidence="5" id="KW-0009">Actin-binding</keyword>
<dbReference type="EC" id="3.1.4.12" evidence="8"/>
<dbReference type="SUPFAM" id="SSF56219">
    <property type="entry name" value="DNase I-like"/>
    <property type="match status" value="1"/>
</dbReference>
<keyword evidence="4 8" id="KW-0378">Hydrolase</keyword>
<dbReference type="InterPro" id="IPR005135">
    <property type="entry name" value="Endo/exonuclease/phosphatase"/>
</dbReference>
<dbReference type="GO" id="GO:0051015">
    <property type="term" value="F:actin filament binding"/>
    <property type="evidence" value="ECO:0007669"/>
    <property type="project" value="InterPro"/>
</dbReference>
<evidence type="ECO:0000259" key="7">
    <source>
        <dbReference type="Pfam" id="PF06268"/>
    </source>
</evidence>
<dbReference type="OrthoDB" id="338539at2"/>
<dbReference type="GO" id="GO:0005576">
    <property type="term" value="C:extracellular region"/>
    <property type="evidence" value="ECO:0007669"/>
    <property type="project" value="InterPro"/>
</dbReference>
<dbReference type="PANTHER" id="PTHR16320">
    <property type="entry name" value="SPHINGOMYELINASE FAMILY MEMBER"/>
    <property type="match status" value="1"/>
</dbReference>
<dbReference type="GO" id="GO:0030674">
    <property type="term" value="F:protein-macromolecule adaptor activity"/>
    <property type="evidence" value="ECO:0007669"/>
    <property type="project" value="InterPro"/>
</dbReference>
<dbReference type="AlphaFoldDB" id="A0A5S9QXV7"/>
<dbReference type="InterPro" id="IPR022768">
    <property type="entry name" value="Fascin-like_dom"/>
</dbReference>
<protein>
    <submittedName>
        <fullName evidence="8">Sphingomyelinase C</fullName>
        <ecNumber evidence="8">3.1.4.12</ecNumber>
    </submittedName>
</protein>
<evidence type="ECO:0000313" key="8">
    <source>
        <dbReference type="EMBL" id="CAA0125064.1"/>
    </source>
</evidence>
<proteinExistence type="predicted"/>
<gene>
    <name evidence="8" type="primary">sph</name>
    <name evidence="8" type="ORF">OPDIPICF_03340</name>
</gene>
<name>A0A5S9QXV7_9GAMM</name>
<feature type="domain" description="Fascin-like" evidence="7">
    <location>
        <begin position="477"/>
        <end position="563"/>
    </location>
</feature>
<dbReference type="InterPro" id="IPR038772">
    <property type="entry name" value="Sph/SMPD2-like"/>
</dbReference>
<evidence type="ECO:0000313" key="9">
    <source>
        <dbReference type="Proteomes" id="UP000441399"/>
    </source>
</evidence>
<dbReference type="GO" id="GO:0004767">
    <property type="term" value="F:sphingomyelin phosphodiesterase activity"/>
    <property type="evidence" value="ECO:0007669"/>
    <property type="project" value="UniProtKB-EC"/>
</dbReference>
<dbReference type="CDD" id="cd00257">
    <property type="entry name" value="beta-trefoil_FSCN-like"/>
    <property type="match status" value="1"/>
</dbReference>
<evidence type="ECO:0000259" key="6">
    <source>
        <dbReference type="Pfam" id="PF03372"/>
    </source>
</evidence>
<dbReference type="SUPFAM" id="SSF50405">
    <property type="entry name" value="Actin-crosslinking proteins"/>
    <property type="match status" value="1"/>
</dbReference>
<evidence type="ECO:0000256" key="2">
    <source>
        <dbReference type="ARBA" id="ARBA00022490"/>
    </source>
</evidence>
<dbReference type="InterPro" id="IPR017766">
    <property type="entry name" value="Sphingomyelinase/PLipase_C"/>
</dbReference>
<dbReference type="InterPro" id="IPR008999">
    <property type="entry name" value="Actin-crosslinking"/>
</dbReference>
<evidence type="ECO:0000256" key="3">
    <source>
        <dbReference type="ARBA" id="ARBA00022729"/>
    </source>
</evidence>
<keyword evidence="9" id="KW-1185">Reference proteome</keyword>
<dbReference type="Gene3D" id="3.60.10.10">
    <property type="entry name" value="Endonuclease/exonuclease/phosphatase"/>
    <property type="match status" value="1"/>
</dbReference>
<dbReference type="Pfam" id="PF06268">
    <property type="entry name" value="Fascin"/>
    <property type="match status" value="1"/>
</dbReference>
<evidence type="ECO:0000256" key="1">
    <source>
        <dbReference type="ARBA" id="ARBA00004496"/>
    </source>
</evidence>
<organism evidence="8 9">
    <name type="scientific">BD1-7 clade bacterium</name>
    <dbReference type="NCBI Taxonomy" id="2029982"/>
    <lineage>
        <taxon>Bacteria</taxon>
        <taxon>Pseudomonadati</taxon>
        <taxon>Pseudomonadota</taxon>
        <taxon>Gammaproteobacteria</taxon>
        <taxon>Cellvibrionales</taxon>
        <taxon>Spongiibacteraceae</taxon>
        <taxon>BD1-7 clade</taxon>
    </lineage>
</organism>
<evidence type="ECO:0000256" key="4">
    <source>
        <dbReference type="ARBA" id="ARBA00022801"/>
    </source>
</evidence>
<evidence type="ECO:0000256" key="5">
    <source>
        <dbReference type="ARBA" id="ARBA00023203"/>
    </source>
</evidence>
<dbReference type="EMBL" id="CACSIO010000061">
    <property type="protein sequence ID" value="CAA0125064.1"/>
    <property type="molecule type" value="Genomic_DNA"/>
</dbReference>
<keyword evidence="2" id="KW-0963">Cytoplasm</keyword>